<feature type="domain" description="Gla" evidence="21">
    <location>
        <begin position="55"/>
        <end position="101"/>
    </location>
</feature>
<dbReference type="InterPro" id="IPR017857">
    <property type="entry name" value="Coagulation_fac-like_Gla_dom"/>
</dbReference>
<dbReference type="InterPro" id="IPR033116">
    <property type="entry name" value="TRYPSIN_SER"/>
</dbReference>
<keyword evidence="9" id="KW-0732">Signal</keyword>
<evidence type="ECO:0000256" key="11">
    <source>
        <dbReference type="ARBA" id="ARBA00022801"/>
    </source>
</evidence>
<evidence type="ECO:0000256" key="15">
    <source>
        <dbReference type="PIRSR" id="PIRSR001143-1"/>
    </source>
</evidence>
<proteinExistence type="inferred from homology"/>
<dbReference type="FunFam" id="4.10.740.10:FF:000001">
    <property type="entry name" value="vitamin K-dependent protein S"/>
    <property type="match status" value="1"/>
</dbReference>
<dbReference type="InterPro" id="IPR018114">
    <property type="entry name" value="TRYPSIN_HIS"/>
</dbReference>
<evidence type="ECO:0000256" key="7">
    <source>
        <dbReference type="ARBA" id="ARBA00022536"/>
    </source>
</evidence>
<comment type="catalytic activity">
    <reaction evidence="1">
        <text>Selective cleavage of Arg-|-Thr and then Arg-|-Ile bonds in prothrombin to form thrombin.</text>
        <dbReference type="EC" id="3.4.21.6"/>
    </reaction>
</comment>
<keyword evidence="17" id="KW-0720">Serine protease</keyword>
<dbReference type="Gene3D" id="4.10.740.10">
    <property type="entry name" value="Coagulation Factor IX"/>
    <property type="match status" value="1"/>
</dbReference>
<dbReference type="InterPro" id="IPR001254">
    <property type="entry name" value="Trypsin_dom"/>
</dbReference>
<dbReference type="SMART" id="SM00020">
    <property type="entry name" value="Tryp_SPc"/>
    <property type="match status" value="1"/>
</dbReference>
<evidence type="ECO:0000256" key="4">
    <source>
        <dbReference type="ARBA" id="ARBA00012181"/>
    </source>
</evidence>
<evidence type="ECO:0000313" key="23">
    <source>
        <dbReference type="Proteomes" id="UP000694421"/>
    </source>
</evidence>
<dbReference type="PRINTS" id="PR00722">
    <property type="entry name" value="CHYMOTRYPSIN"/>
</dbReference>
<dbReference type="GO" id="GO:0006508">
    <property type="term" value="P:proteolysis"/>
    <property type="evidence" value="ECO:0007669"/>
    <property type="project" value="UniProtKB-KW"/>
</dbReference>
<dbReference type="FunFam" id="2.10.25.10:FF:000162">
    <property type="entry name" value="Coagulation factor X (Predicted)"/>
    <property type="match status" value="1"/>
</dbReference>
<dbReference type="PIRSF" id="PIRSF001143">
    <property type="entry name" value="Factor_X"/>
    <property type="match status" value="1"/>
</dbReference>
<keyword evidence="8 17" id="KW-0645">Protease</keyword>
<feature type="compositionally biased region" description="Polar residues" evidence="18">
    <location>
        <begin position="226"/>
        <end position="245"/>
    </location>
</feature>
<feature type="domain" description="Peptidase S1" evidence="20">
    <location>
        <begin position="255"/>
        <end position="487"/>
    </location>
</feature>
<keyword evidence="7 16" id="KW-0245">EGF-like domain</keyword>
<evidence type="ECO:0000256" key="8">
    <source>
        <dbReference type="ARBA" id="ARBA00022670"/>
    </source>
</evidence>
<dbReference type="Gene3D" id="2.10.25.10">
    <property type="entry name" value="Laminin"/>
    <property type="match status" value="2"/>
</dbReference>
<dbReference type="Pfam" id="PF00089">
    <property type="entry name" value="Trypsin"/>
    <property type="match status" value="1"/>
</dbReference>
<keyword evidence="6" id="KW-0964">Secreted</keyword>
<evidence type="ECO:0000256" key="18">
    <source>
        <dbReference type="SAM" id="MobiDB-lite"/>
    </source>
</evidence>
<evidence type="ECO:0000256" key="2">
    <source>
        <dbReference type="ARBA" id="ARBA00004613"/>
    </source>
</evidence>
<dbReference type="Gene3D" id="2.40.10.10">
    <property type="entry name" value="Trypsin-like serine proteases"/>
    <property type="match status" value="2"/>
</dbReference>
<dbReference type="InterPro" id="IPR043504">
    <property type="entry name" value="Peptidase_S1_PA_chymotrypsin"/>
</dbReference>
<evidence type="ECO:0000256" key="16">
    <source>
        <dbReference type="PROSITE-ProRule" id="PRU00076"/>
    </source>
</evidence>
<feature type="disulfide bond" evidence="16">
    <location>
        <begin position="127"/>
        <end position="136"/>
    </location>
</feature>
<dbReference type="InterPro" id="IPR000742">
    <property type="entry name" value="EGF"/>
</dbReference>
<dbReference type="InterPro" id="IPR001314">
    <property type="entry name" value="Peptidase_S1A"/>
</dbReference>
<dbReference type="Pfam" id="PF14670">
    <property type="entry name" value="FXa_inhibition"/>
    <property type="match status" value="1"/>
</dbReference>
<organism evidence="22 23">
    <name type="scientific">Salvator merianae</name>
    <name type="common">Argentine black and white tegu</name>
    <name type="synonym">Tupinambis merianae</name>
    <dbReference type="NCBI Taxonomy" id="96440"/>
    <lineage>
        <taxon>Eukaryota</taxon>
        <taxon>Metazoa</taxon>
        <taxon>Chordata</taxon>
        <taxon>Craniata</taxon>
        <taxon>Vertebrata</taxon>
        <taxon>Euteleostomi</taxon>
        <taxon>Lepidosauria</taxon>
        <taxon>Squamata</taxon>
        <taxon>Bifurcata</taxon>
        <taxon>Unidentata</taxon>
        <taxon>Episquamata</taxon>
        <taxon>Laterata</taxon>
        <taxon>Teiioidea</taxon>
        <taxon>Teiidae</taxon>
        <taxon>Salvator</taxon>
    </lineage>
</organism>
<dbReference type="GO" id="GO:0005543">
    <property type="term" value="F:phospholipid binding"/>
    <property type="evidence" value="ECO:0007669"/>
    <property type="project" value="Ensembl"/>
</dbReference>
<dbReference type="PROSITE" id="PS00135">
    <property type="entry name" value="TRYPSIN_SER"/>
    <property type="match status" value="1"/>
</dbReference>
<dbReference type="Proteomes" id="UP000694421">
    <property type="component" value="Unplaced"/>
</dbReference>
<dbReference type="GeneTree" id="ENSGT00940000157694"/>
<dbReference type="InterPro" id="IPR050442">
    <property type="entry name" value="Peptidase_S1_coag_factors"/>
</dbReference>
<comment type="subcellular location">
    <subcellularLocation>
        <location evidence="2">Secreted</location>
    </subcellularLocation>
</comment>
<feature type="active site" description="Charge relay system" evidence="15">
    <location>
        <position position="342"/>
    </location>
</feature>
<dbReference type="PROSITE" id="PS00010">
    <property type="entry name" value="ASX_HYDROXYL"/>
    <property type="match status" value="1"/>
</dbReference>
<dbReference type="GO" id="GO:0005615">
    <property type="term" value="C:extracellular space"/>
    <property type="evidence" value="ECO:0007669"/>
    <property type="project" value="TreeGrafter"/>
</dbReference>
<dbReference type="EC" id="3.4.21.6" evidence="4"/>
<dbReference type="CDD" id="cd00190">
    <property type="entry name" value="Tryp_SPc"/>
    <property type="match status" value="1"/>
</dbReference>
<dbReference type="PROSITE" id="PS00011">
    <property type="entry name" value="GLA_1"/>
    <property type="match status" value="1"/>
</dbReference>
<reference evidence="22" key="1">
    <citation type="submission" date="2025-08" db="UniProtKB">
        <authorList>
            <consortium name="Ensembl"/>
        </authorList>
    </citation>
    <scope>IDENTIFICATION</scope>
</reference>
<evidence type="ECO:0000256" key="5">
    <source>
        <dbReference type="ARBA" id="ARBA00022479"/>
    </source>
</evidence>
<dbReference type="InterPro" id="IPR009003">
    <property type="entry name" value="Peptidase_S1_PA"/>
</dbReference>
<dbReference type="SMART" id="SM00179">
    <property type="entry name" value="EGF_CA"/>
    <property type="match status" value="1"/>
</dbReference>
<dbReference type="InterPro" id="IPR035972">
    <property type="entry name" value="GLA-like_dom_SF"/>
</dbReference>
<dbReference type="PANTHER" id="PTHR24278">
    <property type="entry name" value="COAGULATION FACTOR"/>
    <property type="match status" value="1"/>
</dbReference>
<protein>
    <recommendedName>
        <fullName evidence="4">coagulation factor Xa</fullName>
        <ecNumber evidence="4">3.4.21.6</ecNumber>
    </recommendedName>
</protein>
<dbReference type="InterPro" id="IPR001881">
    <property type="entry name" value="EGF-like_Ca-bd_dom"/>
</dbReference>
<evidence type="ECO:0000259" key="21">
    <source>
        <dbReference type="PROSITE" id="PS50998"/>
    </source>
</evidence>
<evidence type="ECO:0000256" key="12">
    <source>
        <dbReference type="ARBA" id="ARBA00022837"/>
    </source>
</evidence>
<comment type="caution">
    <text evidence="16">Lacks conserved residue(s) required for the propagation of feature annotation.</text>
</comment>
<dbReference type="SUPFAM" id="SSF57196">
    <property type="entry name" value="EGF/Laminin"/>
    <property type="match status" value="1"/>
</dbReference>
<dbReference type="CDD" id="cd00054">
    <property type="entry name" value="EGF_CA"/>
    <property type="match status" value="1"/>
</dbReference>
<dbReference type="PROSITE" id="PS50026">
    <property type="entry name" value="EGF_3"/>
    <property type="match status" value="1"/>
</dbReference>
<dbReference type="PRINTS" id="PR00001">
    <property type="entry name" value="GLABLOOD"/>
</dbReference>
<dbReference type="PROSITE" id="PS00134">
    <property type="entry name" value="TRYPSIN_HIS"/>
    <property type="match status" value="1"/>
</dbReference>
<dbReference type="SMART" id="SM00069">
    <property type="entry name" value="GLA"/>
    <property type="match status" value="1"/>
</dbReference>
<evidence type="ECO:0000313" key="22">
    <source>
        <dbReference type="Ensembl" id="ENSSMRP00000001352.1"/>
    </source>
</evidence>
<keyword evidence="10" id="KW-0677">Repeat</keyword>
<dbReference type="SUPFAM" id="SSF50494">
    <property type="entry name" value="Trypsin-like serine proteases"/>
    <property type="match status" value="1"/>
</dbReference>
<dbReference type="PROSITE" id="PS00022">
    <property type="entry name" value="EGF_1"/>
    <property type="match status" value="1"/>
</dbReference>
<dbReference type="InterPro" id="IPR000152">
    <property type="entry name" value="EGF-type_Asp/Asn_hydroxyl_site"/>
</dbReference>
<comment type="similarity">
    <text evidence="3">Belongs to the peptidase S1 family. Snake venom subfamily.</text>
</comment>
<keyword evidence="5" id="KW-0301">Gamma-carboxyglutamic acid</keyword>
<evidence type="ECO:0000256" key="9">
    <source>
        <dbReference type="ARBA" id="ARBA00022729"/>
    </source>
</evidence>
<dbReference type="FunFam" id="2.40.10.10:FF:000013">
    <property type="entry name" value="Coagulation factor X"/>
    <property type="match status" value="1"/>
</dbReference>
<dbReference type="Pfam" id="PF00594">
    <property type="entry name" value="Gla"/>
    <property type="match status" value="1"/>
</dbReference>
<dbReference type="PROSITE" id="PS01187">
    <property type="entry name" value="EGF_CA"/>
    <property type="match status" value="1"/>
</dbReference>
<dbReference type="PRINTS" id="PR00010">
    <property type="entry name" value="EGFBLOOD"/>
</dbReference>
<evidence type="ECO:0000256" key="14">
    <source>
        <dbReference type="ARBA" id="ARBA00023180"/>
    </source>
</evidence>
<evidence type="ECO:0000256" key="3">
    <source>
        <dbReference type="ARBA" id="ARBA00009228"/>
    </source>
</evidence>
<name>A0A8D0B6I4_SALMN</name>
<sequence>MFWRAEFATCHTSSTMVKQVLLILIFMPLLSLLKAERNVFLPDKIAHKFLARTKRANSMFEELKKGNIERECKEEMCSKEEAREAFEDAEKTEEFWNVYVDGDQCVPDPCQYGGTCKDGIKKYTCTCLDGYHGDNCELVIQKTCKLDNGDCAHFCKHVNKSVECSCAEGYILADDGESCVATVQYPCGQVQKRKKTKREASSFGQLFNPSDDYDVIADDMYLDEPQNSTNLSIQPPSENKTQPNSEDNDNPDVRIVGGQDCELGECPWQALLVKEEGDGFCGGTILNKWYVLTAAHCISEGTVFQVLVGEVNLTTETRPRTLYTVERIYRHQKFQATTYDFDIALIKLKDPIRFSENVIPACLPTADFANQVLMRQQTGRVSGFGRTHEKGRTSSTLKVVDLPYVDRHTCKLSSTVAITENMFCAGYSTITQDACQGDSGGPHVTEYKGTYFVTGVISWGEGCARDEKYGIYTKVSKFLMWLKRIMRQNTP</sequence>
<dbReference type="PROSITE" id="PS50240">
    <property type="entry name" value="TRYPSIN_DOM"/>
    <property type="match status" value="1"/>
</dbReference>
<dbReference type="AlphaFoldDB" id="A0A8D0B6I4"/>
<dbReference type="Ensembl" id="ENSSMRT00000001630.1">
    <property type="protein sequence ID" value="ENSSMRP00000001352.1"/>
    <property type="gene ID" value="ENSSMRG00000001190.1"/>
</dbReference>
<evidence type="ECO:0000259" key="19">
    <source>
        <dbReference type="PROSITE" id="PS50026"/>
    </source>
</evidence>
<keyword evidence="14" id="KW-0325">Glycoprotein</keyword>
<evidence type="ECO:0000256" key="13">
    <source>
        <dbReference type="ARBA" id="ARBA00023157"/>
    </source>
</evidence>
<keyword evidence="13 16" id="KW-1015">Disulfide bond</keyword>
<dbReference type="GO" id="GO:0004252">
    <property type="term" value="F:serine-type endopeptidase activity"/>
    <property type="evidence" value="ECO:0007669"/>
    <property type="project" value="UniProtKB-EC"/>
</dbReference>
<evidence type="ECO:0000259" key="20">
    <source>
        <dbReference type="PROSITE" id="PS50240"/>
    </source>
</evidence>
<evidence type="ECO:0000256" key="17">
    <source>
        <dbReference type="RuleBase" id="RU363034"/>
    </source>
</evidence>
<dbReference type="PROSITE" id="PS01186">
    <property type="entry name" value="EGF_2"/>
    <property type="match status" value="1"/>
</dbReference>
<dbReference type="PANTHER" id="PTHR24278:SF28">
    <property type="entry name" value="COAGULATION FACTOR X"/>
    <property type="match status" value="1"/>
</dbReference>
<dbReference type="PROSITE" id="PS50998">
    <property type="entry name" value="GLA_2"/>
    <property type="match status" value="1"/>
</dbReference>
<feature type="active site" description="Charge relay system" evidence="15">
    <location>
        <position position="439"/>
    </location>
</feature>
<reference evidence="22" key="2">
    <citation type="submission" date="2025-09" db="UniProtKB">
        <authorList>
            <consortium name="Ensembl"/>
        </authorList>
    </citation>
    <scope>IDENTIFICATION</scope>
</reference>
<keyword evidence="23" id="KW-1185">Reference proteome</keyword>
<dbReference type="GO" id="GO:0007596">
    <property type="term" value="P:blood coagulation"/>
    <property type="evidence" value="ECO:0007669"/>
    <property type="project" value="InterPro"/>
</dbReference>
<dbReference type="InterPro" id="IPR000294">
    <property type="entry name" value="GLA_domain"/>
</dbReference>
<dbReference type="GO" id="GO:0032008">
    <property type="term" value="P:positive regulation of TOR signaling"/>
    <property type="evidence" value="ECO:0007669"/>
    <property type="project" value="Ensembl"/>
</dbReference>
<dbReference type="InterPro" id="IPR012224">
    <property type="entry name" value="Pept_S1A_FX"/>
</dbReference>
<keyword evidence="11 17" id="KW-0378">Hydrolase</keyword>
<feature type="domain" description="EGF-like" evidence="19">
    <location>
        <begin position="101"/>
        <end position="137"/>
    </location>
</feature>
<dbReference type="GO" id="GO:0005509">
    <property type="term" value="F:calcium ion binding"/>
    <property type="evidence" value="ECO:0007669"/>
    <property type="project" value="InterPro"/>
</dbReference>
<evidence type="ECO:0000256" key="1">
    <source>
        <dbReference type="ARBA" id="ARBA00001239"/>
    </source>
</evidence>
<dbReference type="SUPFAM" id="SSF57630">
    <property type="entry name" value="GLA-domain"/>
    <property type="match status" value="1"/>
</dbReference>
<dbReference type="GO" id="GO:0044469">
    <property type="term" value="P:venom-mediated blood coagulation"/>
    <property type="evidence" value="ECO:0007669"/>
    <property type="project" value="UniProtKB-ARBA"/>
</dbReference>
<feature type="active site" description="Charge relay system" evidence="15">
    <location>
        <position position="296"/>
    </location>
</feature>
<evidence type="ECO:0000256" key="10">
    <source>
        <dbReference type="ARBA" id="ARBA00022737"/>
    </source>
</evidence>
<accession>A0A8D0B6I4</accession>
<evidence type="ECO:0000256" key="6">
    <source>
        <dbReference type="ARBA" id="ARBA00022525"/>
    </source>
</evidence>
<dbReference type="Pfam" id="PF00008">
    <property type="entry name" value="EGF"/>
    <property type="match status" value="1"/>
</dbReference>
<feature type="region of interest" description="Disordered" evidence="18">
    <location>
        <begin position="226"/>
        <end position="253"/>
    </location>
</feature>
<dbReference type="SMART" id="SM00181">
    <property type="entry name" value="EGF"/>
    <property type="match status" value="2"/>
</dbReference>
<keyword evidence="12" id="KW-0106">Calcium</keyword>
<dbReference type="OMA" id="QKDWAEA"/>
<dbReference type="InterPro" id="IPR018097">
    <property type="entry name" value="EGF_Ca-bd_CS"/>
</dbReference>